<sequence>MFYQPGDANVIRFSTFNLSCIRPTRLIMPFKKSMLWTSFAMVVALDSQAAQSTTQVALPSDQPVGTIEQIFAFHDAMPTGVTVSENGRIFINFPRWGDKVPFTVGEIRDGKVVPYPDLALNQADTKHPEKGFISVQSVVADGLGHLWILDTAAPEFSSPVPGGAKLVAVDLATNKVVRTVVIPQNVVLPGTYVNDMRFDFTAGEQGVAYITDSSVSGPGAIIVLDIASGKAVRRLSGATSTSADRSIVPRVEGQELKMRNADGTSKPFAVASDGIALSADRETLYFCALSSRHLYSVPTRLLRDPNVSEQQLAAAVQDLGEKGPSDGLEADAQGAVYAGDYEDNSIRKRLSDGSWQTVAHDPRILWPDTLSVANDGYLYFTANQLHRQAGFHGGKDLRVKPYSLMRVKIDGTPVKTR</sequence>
<dbReference type="Proteomes" id="UP000192815">
    <property type="component" value="Unassembled WGS sequence"/>
</dbReference>
<evidence type="ECO:0000256" key="2">
    <source>
        <dbReference type="ARBA" id="ARBA00022525"/>
    </source>
</evidence>
<dbReference type="PANTHER" id="PTHR10009:SF18">
    <property type="entry name" value="PROTEIN YELLOW-LIKE PROTEIN"/>
    <property type="match status" value="1"/>
</dbReference>
<protein>
    <submittedName>
        <fullName evidence="3">Gluconolaconase</fullName>
    </submittedName>
</protein>
<accession>A0A1X0N7C9</accession>
<reference evidence="4" key="1">
    <citation type="submission" date="2017-02" db="EMBL/GenBank/DDBJ databases">
        <title>Pseudomonas floridae sp. nov., a novel pathogenic bacterial species isolated from tomato.</title>
        <authorList>
            <person name="Timilsina S."/>
            <person name="Vallad G.E."/>
            <person name="Jones J.B."/>
        </authorList>
    </citation>
    <scope>NUCLEOTIDE SEQUENCE [LARGE SCALE GENOMIC DNA]</scope>
    <source>
        <strain evidence="4">GEV388</strain>
    </source>
</reference>
<organism evidence="3 4">
    <name type="scientific">Pseudomonas floridensis</name>
    <dbReference type="NCBI Taxonomy" id="1958950"/>
    <lineage>
        <taxon>Bacteria</taxon>
        <taxon>Pseudomonadati</taxon>
        <taxon>Pseudomonadota</taxon>
        <taxon>Gammaproteobacteria</taxon>
        <taxon>Pseudomonadales</taxon>
        <taxon>Pseudomonadaceae</taxon>
        <taxon>Pseudomonas</taxon>
    </lineage>
</organism>
<comment type="caution">
    <text evidence="3">The sequence shown here is derived from an EMBL/GenBank/DDBJ whole genome shotgun (WGS) entry which is preliminary data.</text>
</comment>
<dbReference type="EMBL" id="MUIO01000026">
    <property type="protein sequence ID" value="ORC59678.1"/>
    <property type="molecule type" value="Genomic_DNA"/>
</dbReference>
<name>A0A1X0N7C9_9PSED</name>
<keyword evidence="2" id="KW-0964">Secreted</keyword>
<dbReference type="GO" id="GO:0005576">
    <property type="term" value="C:extracellular region"/>
    <property type="evidence" value="ECO:0007669"/>
    <property type="project" value="UniProtKB-SubCell"/>
</dbReference>
<evidence type="ECO:0000313" key="3">
    <source>
        <dbReference type="EMBL" id="ORC59678.1"/>
    </source>
</evidence>
<dbReference type="SUPFAM" id="SSF63829">
    <property type="entry name" value="Calcium-dependent phosphotriesterase"/>
    <property type="match status" value="1"/>
</dbReference>
<dbReference type="PANTHER" id="PTHR10009">
    <property type="entry name" value="PROTEIN YELLOW-RELATED"/>
    <property type="match status" value="1"/>
</dbReference>
<gene>
    <name evidence="3" type="ORF">BZK31_09850</name>
</gene>
<dbReference type="Gene3D" id="2.120.10.30">
    <property type="entry name" value="TolB, C-terminal domain"/>
    <property type="match status" value="1"/>
</dbReference>
<dbReference type="InterPro" id="IPR011042">
    <property type="entry name" value="6-blade_b-propeller_TolB-like"/>
</dbReference>
<dbReference type="InterPro" id="IPR017996">
    <property type="entry name" value="MRJP/yellow-related"/>
</dbReference>
<comment type="subcellular location">
    <subcellularLocation>
        <location evidence="1">Secreted</location>
    </subcellularLocation>
</comment>
<dbReference type="OrthoDB" id="9797664at2"/>
<evidence type="ECO:0000313" key="4">
    <source>
        <dbReference type="Proteomes" id="UP000192815"/>
    </source>
</evidence>
<keyword evidence="4" id="KW-1185">Reference proteome</keyword>
<dbReference type="Pfam" id="PF03022">
    <property type="entry name" value="MRJP"/>
    <property type="match status" value="1"/>
</dbReference>
<dbReference type="AlphaFoldDB" id="A0A1X0N7C9"/>
<evidence type="ECO:0000256" key="1">
    <source>
        <dbReference type="ARBA" id="ARBA00004613"/>
    </source>
</evidence>
<proteinExistence type="predicted"/>
<dbReference type="STRING" id="1958950.BZK31_09850"/>